<name>A0A133PRE4_9BACT</name>
<dbReference type="RefSeq" id="WP_156439294.1">
    <property type="nucleotide sequence ID" value="NZ_CAMXYN010000050.1"/>
</dbReference>
<keyword evidence="2" id="KW-1185">Reference proteome</keyword>
<sequence>MIHSSGKESALAFPYLFYNLRPKPTIRLTIYSQQGEYEAVLMQPLHMEKLPFIVLEYLS</sequence>
<reference evidence="2" key="1">
    <citation type="submission" date="2016-01" db="EMBL/GenBank/DDBJ databases">
        <authorList>
            <person name="Mitreva M."/>
            <person name="Pepin K.H."/>
            <person name="Mihindukulasuriya K.A."/>
            <person name="Fulton R."/>
            <person name="Fronick C."/>
            <person name="O'Laughlin M."/>
            <person name="Miner T."/>
            <person name="Herter B."/>
            <person name="Rosa B.A."/>
            <person name="Cordes M."/>
            <person name="Tomlinson C."/>
            <person name="Wollam A."/>
            <person name="Palsikar V.B."/>
            <person name="Mardis E.R."/>
            <person name="Wilson R.K."/>
        </authorList>
    </citation>
    <scope>NUCLEOTIDE SEQUENCE [LARGE SCALE GENOMIC DNA]</scope>
    <source>
        <strain evidence="2">MJR7716</strain>
    </source>
</reference>
<proteinExistence type="predicted"/>
<evidence type="ECO:0000313" key="1">
    <source>
        <dbReference type="EMBL" id="KXA31293.1"/>
    </source>
</evidence>
<evidence type="ECO:0000313" key="2">
    <source>
        <dbReference type="Proteomes" id="UP000070533"/>
    </source>
</evidence>
<organism evidence="1 2">
    <name type="scientific">Prevotella corporis</name>
    <dbReference type="NCBI Taxonomy" id="28128"/>
    <lineage>
        <taxon>Bacteria</taxon>
        <taxon>Pseudomonadati</taxon>
        <taxon>Bacteroidota</taxon>
        <taxon>Bacteroidia</taxon>
        <taxon>Bacteroidales</taxon>
        <taxon>Prevotellaceae</taxon>
        <taxon>Prevotella</taxon>
    </lineage>
</organism>
<dbReference type="PATRIC" id="fig|28128.5.peg.3053"/>
<comment type="caution">
    <text evidence="1">The sequence shown here is derived from an EMBL/GenBank/DDBJ whole genome shotgun (WGS) entry which is preliminary data.</text>
</comment>
<accession>A0A133PRE4</accession>
<gene>
    <name evidence="1" type="ORF">HMPREF3226_02961</name>
</gene>
<dbReference type="Proteomes" id="UP000070533">
    <property type="component" value="Unassembled WGS sequence"/>
</dbReference>
<dbReference type="AlphaFoldDB" id="A0A133PRE4"/>
<protein>
    <submittedName>
        <fullName evidence="1">Uncharacterized protein</fullName>
    </submittedName>
</protein>
<dbReference type="EMBL" id="LRQG01000283">
    <property type="protein sequence ID" value="KXA31293.1"/>
    <property type="molecule type" value="Genomic_DNA"/>
</dbReference>